<feature type="transmembrane region" description="Helical" evidence="1">
    <location>
        <begin position="188"/>
        <end position="204"/>
    </location>
</feature>
<evidence type="ECO:0000259" key="2">
    <source>
        <dbReference type="Pfam" id="PF09925"/>
    </source>
</evidence>
<feature type="transmembrane region" description="Helical" evidence="1">
    <location>
        <begin position="51"/>
        <end position="72"/>
    </location>
</feature>
<keyword evidence="1" id="KW-1133">Transmembrane helix</keyword>
<accession>A0A1D2QQ30</accession>
<reference evidence="3 4" key="1">
    <citation type="journal article" date="2016" name="Appl. Environ. Microbiol.">
        <title>Lack of Overt Genome Reduction in the Bryostatin-Producing Bryozoan Symbiont "Candidatus Endobugula sertula".</title>
        <authorList>
            <person name="Miller I.J."/>
            <person name="Vanee N."/>
            <person name="Fong S.S."/>
            <person name="Lim-Fong G.E."/>
            <person name="Kwan J.C."/>
        </authorList>
    </citation>
    <scope>NUCLEOTIDE SEQUENCE [LARGE SCALE GENOMIC DNA]</scope>
    <source>
        <strain evidence="3">AB1-4</strain>
    </source>
</reference>
<protein>
    <recommendedName>
        <fullName evidence="2">DUF2157 domain-containing protein</fullName>
    </recommendedName>
</protein>
<feature type="domain" description="DUF2157" evidence="2">
    <location>
        <begin position="30"/>
        <end position="151"/>
    </location>
</feature>
<feature type="transmembrane region" description="Helical" evidence="1">
    <location>
        <begin position="78"/>
        <end position="99"/>
    </location>
</feature>
<evidence type="ECO:0000256" key="1">
    <source>
        <dbReference type="SAM" id="Phobius"/>
    </source>
</evidence>
<feature type="transmembrane region" description="Helical" evidence="1">
    <location>
        <begin position="260"/>
        <end position="278"/>
    </location>
</feature>
<gene>
    <name evidence="3" type="ORF">AB835_07755</name>
</gene>
<dbReference type="Proteomes" id="UP000242502">
    <property type="component" value="Unassembled WGS sequence"/>
</dbReference>
<name>A0A1D2QQ30_9GAMM</name>
<evidence type="ECO:0000313" key="3">
    <source>
        <dbReference type="EMBL" id="ODS23686.1"/>
    </source>
</evidence>
<dbReference type="AlphaFoldDB" id="A0A1D2QQ30"/>
<feature type="transmembrane region" description="Helical" evidence="1">
    <location>
        <begin position="111"/>
        <end position="131"/>
    </location>
</feature>
<organism evidence="3 4">
    <name type="scientific">Candidatus Endobugula sertula</name>
    <name type="common">Bugula neritina bacterial symbiont</name>
    <dbReference type="NCBI Taxonomy" id="62101"/>
    <lineage>
        <taxon>Bacteria</taxon>
        <taxon>Pseudomonadati</taxon>
        <taxon>Pseudomonadota</taxon>
        <taxon>Gammaproteobacteria</taxon>
        <taxon>Cellvibrionales</taxon>
        <taxon>Cellvibrionaceae</taxon>
        <taxon>Candidatus Endobugula</taxon>
    </lineage>
</organism>
<proteinExistence type="predicted"/>
<dbReference type="Pfam" id="PF09925">
    <property type="entry name" value="DUF2157"/>
    <property type="match status" value="1"/>
</dbReference>
<dbReference type="EMBL" id="MDLC01000023">
    <property type="protein sequence ID" value="ODS23686.1"/>
    <property type="molecule type" value="Genomic_DNA"/>
</dbReference>
<keyword evidence="1" id="KW-0472">Membrane</keyword>
<dbReference type="InterPro" id="IPR018677">
    <property type="entry name" value="DUF2157"/>
</dbReference>
<feature type="transmembrane region" description="Helical" evidence="1">
    <location>
        <begin position="211"/>
        <end position="229"/>
    </location>
</feature>
<sequence>MENSNIIESKETALAQITQLAQEFDVSLDEIGARFTQKNNQDKSDKWLSRLLGYLGGAFVFGGLALLISMLWDDLSSVARVIITYGPGLVTFILSIIVLKDPRYDKASTPLFLMSAILLPTGMFVFLHEYAKGDDGQLAAMIVFGILACHFLGAFFPLKRTSLLFFGYLFWNGSIGILMERAGVSGEILGIILGVSIMMVAWSIDQTKHRAIAPFWYFLGSIGLLWSIFDLIEGISPIDILYLPLTIFLMLVSTRIHSRTLLFISTLALLGFLGYYTGEYFADTTGWPIALIIMGFMLISVSAYAVQLGKKIK</sequence>
<feature type="transmembrane region" description="Helical" evidence="1">
    <location>
        <begin position="235"/>
        <end position="253"/>
    </location>
</feature>
<feature type="transmembrane region" description="Helical" evidence="1">
    <location>
        <begin position="284"/>
        <end position="306"/>
    </location>
</feature>
<evidence type="ECO:0000313" key="4">
    <source>
        <dbReference type="Proteomes" id="UP000242502"/>
    </source>
</evidence>
<keyword evidence="1" id="KW-0812">Transmembrane</keyword>
<comment type="caution">
    <text evidence="3">The sequence shown here is derived from an EMBL/GenBank/DDBJ whole genome shotgun (WGS) entry which is preliminary data.</text>
</comment>
<feature type="transmembrane region" description="Helical" evidence="1">
    <location>
        <begin position="137"/>
        <end position="156"/>
    </location>
</feature>
<feature type="transmembrane region" description="Helical" evidence="1">
    <location>
        <begin position="163"/>
        <end position="182"/>
    </location>
</feature>